<dbReference type="InterPro" id="IPR018247">
    <property type="entry name" value="EF_Hand_1_Ca_BS"/>
</dbReference>
<dbReference type="RefSeq" id="WP_254154511.1">
    <property type="nucleotide sequence ID" value="NZ_JAHESD010000033.1"/>
</dbReference>
<name>A0ABS5VX25_9BACT</name>
<keyword evidence="14" id="KW-1185">Reference proteome</keyword>
<reference evidence="13 14" key="1">
    <citation type="submission" date="2021-05" db="EMBL/GenBank/DDBJ databases">
        <title>A Polyphasic approach of four new species of the genus Ohtaekwangia: Ohtaekwangia histidinii sp. nov., Ohtaekwangia cretensis sp. nov., Ohtaekwangia indiensis sp. nov., Ohtaekwangia reichenbachii sp. nov. from diverse environment.</title>
        <authorList>
            <person name="Octaviana S."/>
        </authorList>
    </citation>
    <scope>NUCLEOTIDE SEQUENCE [LARGE SCALE GENOMIC DNA]</scope>
    <source>
        <strain evidence="13 14">PWU20</strain>
    </source>
</reference>
<dbReference type="InterPro" id="IPR037066">
    <property type="entry name" value="Plug_dom_sf"/>
</dbReference>
<dbReference type="NCBIfam" id="TIGR04057">
    <property type="entry name" value="SusC_RagA_signa"/>
    <property type="match status" value="1"/>
</dbReference>
<keyword evidence="2 8" id="KW-0813">Transport</keyword>
<dbReference type="SUPFAM" id="SSF56935">
    <property type="entry name" value="Porins"/>
    <property type="match status" value="1"/>
</dbReference>
<evidence type="ECO:0000256" key="7">
    <source>
        <dbReference type="ARBA" id="ARBA00023237"/>
    </source>
</evidence>
<dbReference type="PROSITE" id="PS00018">
    <property type="entry name" value="EF_HAND_1"/>
    <property type="match status" value="1"/>
</dbReference>
<dbReference type="NCBIfam" id="TIGR04056">
    <property type="entry name" value="OMP_RagA_SusC"/>
    <property type="match status" value="1"/>
</dbReference>
<gene>
    <name evidence="13" type="ORF">KK060_14755</name>
</gene>
<keyword evidence="10" id="KW-0732">Signal</keyword>
<evidence type="ECO:0000256" key="4">
    <source>
        <dbReference type="ARBA" id="ARBA00022692"/>
    </source>
</evidence>
<dbReference type="InterPro" id="IPR000531">
    <property type="entry name" value="Beta-barrel_TonB"/>
</dbReference>
<keyword evidence="7 8" id="KW-0998">Cell outer membrane</keyword>
<keyword evidence="6 8" id="KW-0472">Membrane</keyword>
<evidence type="ECO:0000256" key="10">
    <source>
        <dbReference type="SAM" id="SignalP"/>
    </source>
</evidence>
<comment type="similarity">
    <text evidence="8 9">Belongs to the TonB-dependent receptor family.</text>
</comment>
<feature type="chain" id="PRO_5046858658" evidence="10">
    <location>
        <begin position="25"/>
        <end position="1084"/>
    </location>
</feature>
<comment type="caution">
    <text evidence="13">The sequence shown here is derived from an EMBL/GenBank/DDBJ whole genome shotgun (WGS) entry which is preliminary data.</text>
</comment>
<evidence type="ECO:0000259" key="12">
    <source>
        <dbReference type="Pfam" id="PF07715"/>
    </source>
</evidence>
<dbReference type="Gene3D" id="2.40.170.20">
    <property type="entry name" value="TonB-dependent receptor, beta-barrel domain"/>
    <property type="match status" value="1"/>
</dbReference>
<evidence type="ECO:0000256" key="6">
    <source>
        <dbReference type="ARBA" id="ARBA00023136"/>
    </source>
</evidence>
<evidence type="ECO:0000256" key="3">
    <source>
        <dbReference type="ARBA" id="ARBA00022452"/>
    </source>
</evidence>
<accession>A0ABS5VX25</accession>
<keyword evidence="4 8" id="KW-0812">Transmembrane</keyword>
<sequence>MKKLYRSLGLIAALVLAFTSAALAQRTVTGRVTDESGNAMPGVNVLIKGTSQGTATDVEGRFSLPVNNDQATIVITFVGYTSQEIVVGSRTSIDVQLAPDVTTLSELVITGYSEQRKRDITGAVAVVDASELNTVRAPTFGQKLAGRAPGITVSTSGQPGEGSNIRIRGISSISGNNDPLVIIDGVQIQGDKALAGLNPNDIETMQILKDASSASIYGARANAGVIIITTKQGKAGKLQVTYDGYVGIQTPVKGYNDILIKDPRDFARVQIAKNPNMVHFYGGDANNPVIPTYFFPTATDDRGTADKADDVMVPATNVDESAYNYPDNLIMRSNASGTDWWDAVFSPAPITEHNIGLSGGSENATFSASIGYMNQQGTMDYTYFKRYSARLNSRFTPGKKITIGQSLSLSRSEQVDQQGGNGNEQNTITQTVLMNTIVPVYDIAGNYAGAKTNGFSNAKNPVAFAKLNENDKNEDLRILGNVFGEYKIIEALKFRTSFSADFRNNFLPQANFPRYEDREVNSSNSYQERYQTNFNWVWTNTLEFNKKFADVHNLRILGGYEAVQNNFRQNQAQVDNLQFIDLPVRYLNLTYSTFNSLSSNKRVVSLASMFGKLDYEYNDKYLVSFTLRRDGTSDFLEDNRWGVFPAASVGWRISNEAFMQNLTFLSDLKLRAGWGITGNQNIPTAYNAYNQYGGRTVSDAGYAIGGGNTLTRGYTLYRYGNPDIKWEENTSMNIGLDASILDGKIGLVFDVYKRTIDDLIYNPPFAGAAGNAFPSYRNVASMENTGWDLGINYRGNITGDLGFNASLNLSHYRNEITKLDGEATSVFPAGIDKRFGEVNVWRVGYPISSFYGYTNDGIFQSQAELDAADAADGDASSEYQTGQAIGRYRRKDINKDGRINGDDLGVIGNPHPDLTLGLTLGLNYKNFDFTMFLYASIGNDIYNYNRLFTHFGQFNSNVSKEVLTDSWSESNPGGSLPKLDGSDTFASQSSTAYVEDGSYLRAQNVTLGYTLPTGRSFGIQSLRFYVQTQNLFTITGYSGLDPALSNVNIGVNVDGQNQNDGWTGYDLGNYPSSRSFIIGVNARF</sequence>
<evidence type="ECO:0000256" key="2">
    <source>
        <dbReference type="ARBA" id="ARBA00022448"/>
    </source>
</evidence>
<evidence type="ECO:0000256" key="5">
    <source>
        <dbReference type="ARBA" id="ARBA00023077"/>
    </source>
</evidence>
<dbReference type="Pfam" id="PF00593">
    <property type="entry name" value="TonB_dep_Rec_b-barrel"/>
    <property type="match status" value="1"/>
</dbReference>
<evidence type="ECO:0000313" key="13">
    <source>
        <dbReference type="EMBL" id="MBT1704551.1"/>
    </source>
</evidence>
<feature type="domain" description="TonB-dependent receptor plug" evidence="12">
    <location>
        <begin position="117"/>
        <end position="225"/>
    </location>
</feature>
<dbReference type="Pfam" id="PF13715">
    <property type="entry name" value="CarbopepD_reg_2"/>
    <property type="match status" value="1"/>
</dbReference>
<evidence type="ECO:0000256" key="1">
    <source>
        <dbReference type="ARBA" id="ARBA00004571"/>
    </source>
</evidence>
<dbReference type="Proteomes" id="UP000772618">
    <property type="component" value="Unassembled WGS sequence"/>
</dbReference>
<proteinExistence type="inferred from homology"/>
<keyword evidence="5 9" id="KW-0798">TonB box</keyword>
<evidence type="ECO:0000313" key="14">
    <source>
        <dbReference type="Proteomes" id="UP000772618"/>
    </source>
</evidence>
<dbReference type="InterPro" id="IPR012910">
    <property type="entry name" value="Plug_dom"/>
</dbReference>
<protein>
    <submittedName>
        <fullName evidence="13">TonB-dependent receptor</fullName>
    </submittedName>
</protein>
<feature type="domain" description="TonB-dependent receptor-like beta-barrel" evidence="11">
    <location>
        <begin position="471"/>
        <end position="1026"/>
    </location>
</feature>
<evidence type="ECO:0000256" key="9">
    <source>
        <dbReference type="RuleBase" id="RU003357"/>
    </source>
</evidence>
<keyword evidence="3 8" id="KW-1134">Transmembrane beta strand</keyword>
<dbReference type="PROSITE" id="PS52016">
    <property type="entry name" value="TONB_DEPENDENT_REC_3"/>
    <property type="match status" value="1"/>
</dbReference>
<organism evidence="13 14">
    <name type="scientific">Chryseosolibacter indicus</name>
    <dbReference type="NCBI Taxonomy" id="2782351"/>
    <lineage>
        <taxon>Bacteria</taxon>
        <taxon>Pseudomonadati</taxon>
        <taxon>Bacteroidota</taxon>
        <taxon>Cytophagia</taxon>
        <taxon>Cytophagales</taxon>
        <taxon>Chryseotaleaceae</taxon>
        <taxon>Chryseosolibacter</taxon>
    </lineage>
</organism>
<evidence type="ECO:0000259" key="11">
    <source>
        <dbReference type="Pfam" id="PF00593"/>
    </source>
</evidence>
<dbReference type="InterPro" id="IPR023997">
    <property type="entry name" value="TonB-dep_OMP_SusC/RagA_CS"/>
</dbReference>
<dbReference type="InterPro" id="IPR039426">
    <property type="entry name" value="TonB-dep_rcpt-like"/>
</dbReference>
<dbReference type="InterPro" id="IPR008969">
    <property type="entry name" value="CarboxyPept-like_regulatory"/>
</dbReference>
<dbReference type="Pfam" id="PF07715">
    <property type="entry name" value="Plug"/>
    <property type="match status" value="1"/>
</dbReference>
<dbReference type="Gene3D" id="2.60.40.1120">
    <property type="entry name" value="Carboxypeptidase-like, regulatory domain"/>
    <property type="match status" value="1"/>
</dbReference>
<feature type="signal peptide" evidence="10">
    <location>
        <begin position="1"/>
        <end position="24"/>
    </location>
</feature>
<dbReference type="Gene3D" id="2.170.130.10">
    <property type="entry name" value="TonB-dependent receptor, plug domain"/>
    <property type="match status" value="1"/>
</dbReference>
<dbReference type="InterPro" id="IPR023996">
    <property type="entry name" value="TonB-dep_OMP_SusC/RagA"/>
</dbReference>
<keyword evidence="13" id="KW-0675">Receptor</keyword>
<dbReference type="EMBL" id="JAHESD010000033">
    <property type="protein sequence ID" value="MBT1704551.1"/>
    <property type="molecule type" value="Genomic_DNA"/>
</dbReference>
<dbReference type="SUPFAM" id="SSF49464">
    <property type="entry name" value="Carboxypeptidase regulatory domain-like"/>
    <property type="match status" value="1"/>
</dbReference>
<evidence type="ECO:0000256" key="8">
    <source>
        <dbReference type="PROSITE-ProRule" id="PRU01360"/>
    </source>
</evidence>
<comment type="subcellular location">
    <subcellularLocation>
        <location evidence="1 8">Cell outer membrane</location>
        <topology evidence="1 8">Multi-pass membrane protein</topology>
    </subcellularLocation>
</comment>
<dbReference type="InterPro" id="IPR036942">
    <property type="entry name" value="Beta-barrel_TonB_sf"/>
</dbReference>